<evidence type="ECO:0000256" key="1">
    <source>
        <dbReference type="ARBA" id="ARBA00022737"/>
    </source>
</evidence>
<organism evidence="3 4">
    <name type="scientific">Candidatus Lambdaproteobacteria bacterium RIFOXYD2_FULL_50_16</name>
    <dbReference type="NCBI Taxonomy" id="1817772"/>
    <lineage>
        <taxon>Bacteria</taxon>
        <taxon>Pseudomonadati</taxon>
        <taxon>Pseudomonadota</taxon>
        <taxon>Candidatus Lambdaproteobacteria</taxon>
    </lineage>
</organism>
<keyword evidence="1" id="KW-0677">Repeat</keyword>
<dbReference type="InterPro" id="IPR001646">
    <property type="entry name" value="5peptide_repeat"/>
</dbReference>
<dbReference type="SUPFAM" id="SSF141571">
    <property type="entry name" value="Pentapeptide repeat-like"/>
    <property type="match status" value="1"/>
</dbReference>
<dbReference type="Gene3D" id="2.160.20.80">
    <property type="entry name" value="E3 ubiquitin-protein ligase SopA"/>
    <property type="match status" value="2"/>
</dbReference>
<keyword evidence="2" id="KW-0732">Signal</keyword>
<protein>
    <recommendedName>
        <fullName evidence="5">Pentapeptide repeat-containing protein</fullName>
    </recommendedName>
</protein>
<dbReference type="AlphaFoldDB" id="A0A1F6G683"/>
<accession>A0A1F6G683</accession>
<comment type="caution">
    <text evidence="3">The sequence shown here is derived from an EMBL/GenBank/DDBJ whole genome shotgun (WGS) entry which is preliminary data.</text>
</comment>
<evidence type="ECO:0008006" key="5">
    <source>
        <dbReference type="Google" id="ProtNLM"/>
    </source>
</evidence>
<dbReference type="Proteomes" id="UP000178449">
    <property type="component" value="Unassembled WGS sequence"/>
</dbReference>
<reference evidence="3 4" key="1">
    <citation type="journal article" date="2016" name="Nat. Commun.">
        <title>Thousands of microbial genomes shed light on interconnected biogeochemical processes in an aquifer system.</title>
        <authorList>
            <person name="Anantharaman K."/>
            <person name="Brown C.T."/>
            <person name="Hug L.A."/>
            <person name="Sharon I."/>
            <person name="Castelle C.J."/>
            <person name="Probst A.J."/>
            <person name="Thomas B.C."/>
            <person name="Singh A."/>
            <person name="Wilkins M.J."/>
            <person name="Karaoz U."/>
            <person name="Brodie E.L."/>
            <person name="Williams K.H."/>
            <person name="Hubbard S.S."/>
            <person name="Banfield J.F."/>
        </authorList>
    </citation>
    <scope>NUCLEOTIDE SEQUENCE [LARGE SCALE GENOMIC DNA]</scope>
</reference>
<dbReference type="Pfam" id="PF00805">
    <property type="entry name" value="Pentapeptide"/>
    <property type="match status" value="3"/>
</dbReference>
<gene>
    <name evidence="3" type="ORF">A2527_10930</name>
</gene>
<evidence type="ECO:0000256" key="2">
    <source>
        <dbReference type="SAM" id="SignalP"/>
    </source>
</evidence>
<proteinExistence type="predicted"/>
<feature type="chain" id="PRO_5009524559" description="Pentapeptide repeat-containing protein" evidence="2">
    <location>
        <begin position="19"/>
        <end position="250"/>
    </location>
</feature>
<dbReference type="PANTHER" id="PTHR47485">
    <property type="entry name" value="THYLAKOID LUMENAL 17.4 KDA PROTEIN, CHLOROPLASTIC"/>
    <property type="match status" value="1"/>
</dbReference>
<name>A0A1F6G683_9PROT</name>
<evidence type="ECO:0000313" key="3">
    <source>
        <dbReference type="EMBL" id="OGG93630.1"/>
    </source>
</evidence>
<sequence length="250" mass="27373">MKKLLILLLLLGPGTALAFDPDHLKKTIRERNCIECDLTGADLAGLDLSRGDFTGADFTFAYMVHTNFFGTNLKGARFGYNFFEANPANQGTRVGRVEKVMRSNLGDNPALAAEMLSALWDTSYTKTVAQKGTQIRGANFEGANLEGCNFVAVNLRGAKFNQAFLRNADFSYSLIPSAHFQGAYLKEAVFYKADLSSTDFSGADMSGAMLYMADFQVERALLDFKKTKLGGVIWKKGEVCLEGSLGKCDF</sequence>
<dbReference type="EMBL" id="MFNE01000046">
    <property type="protein sequence ID" value="OGG93630.1"/>
    <property type="molecule type" value="Genomic_DNA"/>
</dbReference>
<feature type="signal peptide" evidence="2">
    <location>
        <begin position="1"/>
        <end position="18"/>
    </location>
</feature>
<dbReference type="PANTHER" id="PTHR47485:SF1">
    <property type="entry name" value="THYLAKOID LUMENAL 17.4 KDA PROTEIN, CHLOROPLASTIC"/>
    <property type="match status" value="1"/>
</dbReference>
<dbReference type="STRING" id="1817772.A2527_10930"/>
<evidence type="ECO:0000313" key="4">
    <source>
        <dbReference type="Proteomes" id="UP000178449"/>
    </source>
</evidence>